<dbReference type="EMBL" id="WJIE01000004">
    <property type="protein sequence ID" value="MRG93349.1"/>
    <property type="molecule type" value="Genomic_DNA"/>
</dbReference>
<dbReference type="SUPFAM" id="SSF53474">
    <property type="entry name" value="alpha/beta-Hydrolases"/>
    <property type="match status" value="1"/>
</dbReference>
<protein>
    <recommendedName>
        <fullName evidence="3">Abhydrolase domain-containing 18</fullName>
    </recommendedName>
</protein>
<dbReference type="Gene3D" id="3.40.50.1820">
    <property type="entry name" value="alpha/beta hydrolase"/>
    <property type="match status" value="1"/>
</dbReference>
<evidence type="ECO:0000313" key="2">
    <source>
        <dbReference type="Proteomes" id="UP000440224"/>
    </source>
</evidence>
<dbReference type="AlphaFoldDB" id="A0A6N7PN59"/>
<keyword evidence="2" id="KW-1185">Reference proteome</keyword>
<dbReference type="InterPro" id="IPR029058">
    <property type="entry name" value="AB_hydrolase_fold"/>
</dbReference>
<name>A0A6N7PN59_9BACT</name>
<evidence type="ECO:0008006" key="3">
    <source>
        <dbReference type="Google" id="ProtNLM"/>
    </source>
</evidence>
<organism evidence="1 2">
    <name type="scientific">Polyangium spumosum</name>
    <dbReference type="NCBI Taxonomy" id="889282"/>
    <lineage>
        <taxon>Bacteria</taxon>
        <taxon>Pseudomonadati</taxon>
        <taxon>Myxococcota</taxon>
        <taxon>Polyangia</taxon>
        <taxon>Polyangiales</taxon>
        <taxon>Polyangiaceae</taxon>
        <taxon>Polyangium</taxon>
    </lineage>
</organism>
<dbReference type="RefSeq" id="WP_153820189.1">
    <property type="nucleotide sequence ID" value="NZ_WJIE01000004.1"/>
</dbReference>
<gene>
    <name evidence="1" type="ORF">GF068_15710</name>
</gene>
<evidence type="ECO:0000313" key="1">
    <source>
        <dbReference type="EMBL" id="MRG93349.1"/>
    </source>
</evidence>
<dbReference type="OrthoDB" id="5416778at2"/>
<accession>A0A6N7PN59</accession>
<sequence length="356" mass="39198">MIRSLLSTAASSFDTAVGGALLLRRSRPKGQPDPEALGHAARMEALAELRRTYDRPEHYEPTHGFFAPPAPLTPSITRVRPMGGPEPGTVLDLTWPSLFEPLAEDIRAKYLSHEANATAAARLFLHAGPARPAAILVHGYRCGQYRLEERIWPVQWLYDRGLDVALFVLPFHAVRSHEASPRFPGGDPRVTNEGFRQAVLDLRALVSFLRDRGSEAVGVMGMSLGGYSTSLLSTVDDRVAFVVPIIPLASIADVARAAGRFVGSPEEQRRQYEELDAVHRVVSPFARPSRVAPERVLVLAAKSDKITPVDHARRLADHFDAPLETFHGGHLLQFGRADAFRAVGRMLGRMGIFSRR</sequence>
<dbReference type="Proteomes" id="UP000440224">
    <property type="component" value="Unassembled WGS sequence"/>
</dbReference>
<reference evidence="1 2" key="1">
    <citation type="submission" date="2019-10" db="EMBL/GenBank/DDBJ databases">
        <title>A soil myxobacterium in the family Polyangiaceae.</title>
        <authorList>
            <person name="Li Y."/>
            <person name="Wang J."/>
        </authorList>
    </citation>
    <scope>NUCLEOTIDE SEQUENCE [LARGE SCALE GENOMIC DNA]</scope>
    <source>
        <strain evidence="1 2">DSM 14734</strain>
    </source>
</reference>
<comment type="caution">
    <text evidence="1">The sequence shown here is derived from an EMBL/GenBank/DDBJ whole genome shotgun (WGS) entry which is preliminary data.</text>
</comment>
<proteinExistence type="predicted"/>